<evidence type="ECO:0000313" key="1">
    <source>
        <dbReference type="EMBL" id="MBA0590875.1"/>
    </source>
</evidence>
<evidence type="ECO:0000313" key="2">
    <source>
        <dbReference type="Proteomes" id="UP000593578"/>
    </source>
</evidence>
<proteinExistence type="predicted"/>
<accession>A0A7J8PNL0</accession>
<reference evidence="1 2" key="1">
    <citation type="journal article" date="2019" name="Genome Biol. Evol.">
        <title>Insights into the evolution of the New World diploid cottons (Gossypium, subgenus Houzingenia) based on genome sequencing.</title>
        <authorList>
            <person name="Grover C.E."/>
            <person name="Arick M.A. 2nd"/>
            <person name="Thrash A."/>
            <person name="Conover J.L."/>
            <person name="Sanders W.S."/>
            <person name="Peterson D.G."/>
            <person name="Frelichowski J.E."/>
            <person name="Scheffler J.A."/>
            <person name="Scheffler B.E."/>
            <person name="Wendel J.F."/>
        </authorList>
    </citation>
    <scope>NUCLEOTIDE SEQUENCE [LARGE SCALE GENOMIC DNA]</scope>
    <source>
        <strain evidence="1">8</strain>
        <tissue evidence="1">Leaf</tissue>
    </source>
</reference>
<sequence length="86" mass="9712">MEKVNKKEREKSTLKTRCQTLPWKKDAPNRHVTDLAVSNVKERDKGGINGDNTDERPSNIVRRRLVNNISPCKAVAGDQPARSNET</sequence>
<organism evidence="1 2">
    <name type="scientific">Gossypium raimondii</name>
    <name type="common">Peruvian cotton</name>
    <name type="synonym">Gossypium klotzschianum subsp. raimondii</name>
    <dbReference type="NCBI Taxonomy" id="29730"/>
    <lineage>
        <taxon>Eukaryota</taxon>
        <taxon>Viridiplantae</taxon>
        <taxon>Streptophyta</taxon>
        <taxon>Embryophyta</taxon>
        <taxon>Tracheophyta</taxon>
        <taxon>Spermatophyta</taxon>
        <taxon>Magnoliopsida</taxon>
        <taxon>eudicotyledons</taxon>
        <taxon>Gunneridae</taxon>
        <taxon>Pentapetalae</taxon>
        <taxon>rosids</taxon>
        <taxon>malvids</taxon>
        <taxon>Malvales</taxon>
        <taxon>Malvaceae</taxon>
        <taxon>Malvoideae</taxon>
        <taxon>Gossypium</taxon>
    </lineage>
</organism>
<dbReference type="AlphaFoldDB" id="A0A7J8PNL0"/>
<name>A0A7J8PNL0_GOSRA</name>
<dbReference type="EMBL" id="JABEZZ010000007">
    <property type="protein sequence ID" value="MBA0590875.1"/>
    <property type="molecule type" value="Genomic_DNA"/>
</dbReference>
<protein>
    <submittedName>
        <fullName evidence="1">Uncharacterized protein</fullName>
    </submittedName>
</protein>
<feature type="non-terminal residue" evidence="1">
    <location>
        <position position="86"/>
    </location>
</feature>
<comment type="caution">
    <text evidence="1">The sequence shown here is derived from an EMBL/GenBank/DDBJ whole genome shotgun (WGS) entry which is preliminary data.</text>
</comment>
<gene>
    <name evidence="1" type="ORF">Gorai_019564</name>
</gene>
<dbReference type="Proteomes" id="UP000593578">
    <property type="component" value="Unassembled WGS sequence"/>
</dbReference>